<keyword evidence="1" id="KW-0378">Hydrolase</keyword>
<dbReference type="SMART" id="SM00331">
    <property type="entry name" value="PP2C_SIG"/>
    <property type="match status" value="1"/>
</dbReference>
<feature type="transmembrane region" description="Helical" evidence="2">
    <location>
        <begin position="12"/>
        <end position="39"/>
    </location>
</feature>
<dbReference type="InterPro" id="IPR014221">
    <property type="entry name" value="SpoII_E"/>
</dbReference>
<dbReference type="Pfam" id="PF19732">
    <property type="entry name" value="SpoIIE_N"/>
    <property type="match status" value="1"/>
</dbReference>
<organism evidence="4 5">
    <name type="scientific">Anaeromicropila herbilytica</name>
    <dbReference type="NCBI Taxonomy" id="2785025"/>
    <lineage>
        <taxon>Bacteria</taxon>
        <taxon>Bacillati</taxon>
        <taxon>Bacillota</taxon>
        <taxon>Clostridia</taxon>
        <taxon>Lachnospirales</taxon>
        <taxon>Lachnospiraceae</taxon>
        <taxon>Anaeromicropila</taxon>
    </lineage>
</organism>
<dbReference type="Gene3D" id="3.60.40.10">
    <property type="entry name" value="PPM-type phosphatase domain"/>
    <property type="match status" value="1"/>
</dbReference>
<feature type="transmembrane region" description="Helical" evidence="2">
    <location>
        <begin position="220"/>
        <end position="236"/>
    </location>
</feature>
<dbReference type="NCBIfam" id="TIGR02865">
    <property type="entry name" value="spore_II_E"/>
    <property type="match status" value="1"/>
</dbReference>
<feature type="domain" description="PPM-type phosphatase" evidence="3">
    <location>
        <begin position="557"/>
        <end position="764"/>
    </location>
</feature>
<dbReference type="PANTHER" id="PTHR43156:SF2">
    <property type="entry name" value="STAGE II SPORULATION PROTEIN E"/>
    <property type="match status" value="1"/>
</dbReference>
<accession>A0A7R7IBP0</accession>
<feature type="transmembrane region" description="Helical" evidence="2">
    <location>
        <begin position="157"/>
        <end position="174"/>
    </location>
</feature>
<dbReference type="PANTHER" id="PTHR43156">
    <property type="entry name" value="STAGE II SPORULATION PROTEIN E-RELATED"/>
    <property type="match status" value="1"/>
</dbReference>
<evidence type="ECO:0000313" key="5">
    <source>
        <dbReference type="Proteomes" id="UP000595897"/>
    </source>
</evidence>
<dbReference type="InterPro" id="IPR045768">
    <property type="entry name" value="SpoIIE_N"/>
</dbReference>
<keyword evidence="5" id="KW-1185">Reference proteome</keyword>
<evidence type="ECO:0000313" key="4">
    <source>
        <dbReference type="EMBL" id="BCN28986.1"/>
    </source>
</evidence>
<keyword evidence="2" id="KW-0472">Membrane</keyword>
<dbReference type="PROSITE" id="PS51746">
    <property type="entry name" value="PPM_2"/>
    <property type="match status" value="1"/>
</dbReference>
<dbReference type="RefSeq" id="WP_271714286.1">
    <property type="nucleotide sequence ID" value="NZ_AP024169.1"/>
</dbReference>
<dbReference type="Proteomes" id="UP000595897">
    <property type="component" value="Chromosome"/>
</dbReference>
<keyword evidence="2" id="KW-1133">Transmembrane helix</keyword>
<proteinExistence type="predicted"/>
<feature type="transmembrane region" description="Helical" evidence="2">
    <location>
        <begin position="242"/>
        <end position="259"/>
    </location>
</feature>
<dbReference type="AlphaFoldDB" id="A0A7R7IBP0"/>
<gene>
    <name evidence="4" type="primary">spoIIE</name>
    <name evidence="4" type="ORF">bsdtb5_02810</name>
</gene>
<dbReference type="SUPFAM" id="SSF81606">
    <property type="entry name" value="PP2C-like"/>
    <property type="match status" value="1"/>
</dbReference>
<feature type="transmembrane region" description="Helical" evidence="2">
    <location>
        <begin position="88"/>
        <end position="111"/>
    </location>
</feature>
<dbReference type="InterPro" id="IPR001932">
    <property type="entry name" value="PPM-type_phosphatase-like_dom"/>
</dbReference>
<feature type="transmembrane region" description="Helical" evidence="2">
    <location>
        <begin position="271"/>
        <end position="288"/>
    </location>
</feature>
<keyword evidence="2" id="KW-0812">Transmembrane</keyword>
<protein>
    <submittedName>
        <fullName evidence="4">Stage II sporulation protein E</fullName>
    </submittedName>
</protein>
<feature type="transmembrane region" description="Helical" evidence="2">
    <location>
        <begin position="117"/>
        <end position="136"/>
    </location>
</feature>
<dbReference type="GO" id="GO:0004722">
    <property type="term" value="F:protein serine/threonine phosphatase activity"/>
    <property type="evidence" value="ECO:0007669"/>
    <property type="project" value="InterPro"/>
</dbReference>
<dbReference type="KEGG" id="ahb:bsdtb5_02810"/>
<dbReference type="EMBL" id="AP024169">
    <property type="protein sequence ID" value="BCN28986.1"/>
    <property type="molecule type" value="Genomic_DNA"/>
</dbReference>
<evidence type="ECO:0000256" key="2">
    <source>
        <dbReference type="SAM" id="Phobius"/>
    </source>
</evidence>
<name>A0A7R7IBP0_9FIRM</name>
<reference evidence="4 5" key="1">
    <citation type="submission" date="2020-11" db="EMBL/GenBank/DDBJ databases">
        <title>Draft genome sequencing of a Lachnospiraceae strain isolated from anoxic soil subjected to BSD treatment.</title>
        <authorList>
            <person name="Uek A."/>
            <person name="Tonouchi A."/>
        </authorList>
    </citation>
    <scope>NUCLEOTIDE SEQUENCE [LARGE SCALE GENOMIC DNA]</scope>
    <source>
        <strain evidence="4 5">TB5</strain>
    </source>
</reference>
<dbReference type="InterPro" id="IPR052016">
    <property type="entry name" value="Bact_Sigma-Reg"/>
</dbReference>
<sequence length="767" mass="85354">MKQIDKRMILVNVLGVMIARSAFFGINPLALGFFAAVYLEKKVRGYIFLSVLAGMATRMPLIDVAKYGLSMLAIMLVTALIENQGKKITVGIIASLSAVVITIMGITKGMLMVNSDYYIILAILEGVVVFAATGIFERGIDYILYSKKGQVLNNEQIISLSIIVGVFVYAIPRYDTINFSFVETGAYFLVLLLGYKYGAGTGSIAGAACGIVLGIQNNTISVIGTMCILGILAGMFREVGRIGAAIAFLLGALVFQYLYSKNMMELSSLRALSSSTILFLLLPSSLIYKIDIGERENGENKEDIFIKDNIQSIAVGKLKEFSESFKKLSYTFQTISEKKSILNRQDIDRIFDDVSEKLCKKCSKCDFCWKKEFYDTYKAAFSMLSSAERNGYIMEGDVPDAFLNRCINMKEFLQETNKSLELAKINLNWKNRMADSREAIALQLSEVANILDDFSLDLYDTVSVSETMEEYIIHKMRINHIEVKQIAILEKRNKKQEIYMEAKTEKGRCITTREAAGMLSEILLKRMKPKDGTKNVIAKEYDTIAFVEDTNYKALTGIARATKIGERISGDNYSFITLPSGEMIMTLSDGMGSGVKACTESQSVIELLEQFMEAGFKEESAIKLINSILVLKSEEESFSTVDMGILNLYTGVCDFIKIGAASTFIIRDNHVETITSASMPIGVFNQVDFEGISKKIYDGDYIVMVTDGVLECLPIEEKEAYMEKILMDSKITNAGELANYILEKAIEQNNHTAKDDMTVMVAGIWKK</sequence>
<dbReference type="Pfam" id="PF07228">
    <property type="entry name" value="SpoIIE"/>
    <property type="match status" value="1"/>
</dbReference>
<evidence type="ECO:0000259" key="3">
    <source>
        <dbReference type="PROSITE" id="PS51746"/>
    </source>
</evidence>
<feature type="transmembrane region" description="Helical" evidence="2">
    <location>
        <begin position="59"/>
        <end position="81"/>
    </location>
</feature>
<dbReference type="InterPro" id="IPR036457">
    <property type="entry name" value="PPM-type-like_dom_sf"/>
</dbReference>
<evidence type="ECO:0000256" key="1">
    <source>
        <dbReference type="ARBA" id="ARBA00022801"/>
    </source>
</evidence>
<feature type="transmembrane region" description="Helical" evidence="2">
    <location>
        <begin position="186"/>
        <end position="213"/>
    </location>
</feature>